<feature type="signal peptide" evidence="1">
    <location>
        <begin position="1"/>
        <end position="20"/>
    </location>
</feature>
<dbReference type="AlphaFoldDB" id="A0A2T3NJQ4"/>
<reference evidence="2 3" key="1">
    <citation type="submission" date="2018-03" db="EMBL/GenBank/DDBJ databases">
        <title>Whole genome sequencing of Histamine producing bacteria.</title>
        <authorList>
            <person name="Butler K."/>
        </authorList>
    </citation>
    <scope>NUCLEOTIDE SEQUENCE [LARGE SCALE GENOMIC DNA]</scope>
    <source>
        <strain evidence="2 3">DSM 19138</strain>
    </source>
</reference>
<protein>
    <submittedName>
        <fullName evidence="2">Uncharacterized protein</fullName>
    </submittedName>
</protein>
<feature type="chain" id="PRO_5015685081" evidence="1">
    <location>
        <begin position="21"/>
        <end position="91"/>
    </location>
</feature>
<evidence type="ECO:0000313" key="2">
    <source>
        <dbReference type="EMBL" id="PSW15754.1"/>
    </source>
</evidence>
<keyword evidence="1" id="KW-0732">Signal</keyword>
<evidence type="ECO:0000256" key="1">
    <source>
        <dbReference type="SAM" id="SignalP"/>
    </source>
</evidence>
<proteinExistence type="predicted"/>
<dbReference type="Proteomes" id="UP000241346">
    <property type="component" value="Unassembled WGS sequence"/>
</dbReference>
<dbReference type="EMBL" id="PYMB01000001">
    <property type="protein sequence ID" value="PSW15754.1"/>
    <property type="molecule type" value="Genomic_DNA"/>
</dbReference>
<organism evidence="2 3">
    <name type="scientific">Photobacterium rosenbergii</name>
    <dbReference type="NCBI Taxonomy" id="294936"/>
    <lineage>
        <taxon>Bacteria</taxon>
        <taxon>Pseudomonadati</taxon>
        <taxon>Pseudomonadota</taxon>
        <taxon>Gammaproteobacteria</taxon>
        <taxon>Vibrionales</taxon>
        <taxon>Vibrionaceae</taxon>
        <taxon>Photobacterium</taxon>
    </lineage>
</organism>
<comment type="caution">
    <text evidence="2">The sequence shown here is derived from an EMBL/GenBank/DDBJ whole genome shotgun (WGS) entry which is preliminary data.</text>
</comment>
<name>A0A2T3NJQ4_9GAMM</name>
<evidence type="ECO:0000313" key="3">
    <source>
        <dbReference type="Proteomes" id="UP000241346"/>
    </source>
</evidence>
<dbReference type="RefSeq" id="WP_107296372.1">
    <property type="nucleotide sequence ID" value="NZ_PYMB01000001.1"/>
</dbReference>
<accession>A0A2T3NJQ4</accession>
<sequence>MNKTYCLYLAIILSSASTFANNVLDFHLTTVGEKSSAPSYLLTQAEIEEHGPLEMQLTSSGDKNSPVTHVIQSLPSSSSESIFDIHYHSTN</sequence>
<gene>
    <name evidence="2" type="ORF">C9J01_01680</name>
</gene>